<proteinExistence type="predicted"/>
<dbReference type="AlphaFoldDB" id="J3MCS0"/>
<accession>J3MCS0</accession>
<dbReference type="Proteomes" id="UP000006038">
    <property type="component" value="Chromosome 6"/>
</dbReference>
<name>J3MCS0_ORYBR</name>
<sequence>MQAVIVIMDAKGQFQAYRLITVDEVTRALQAKKEEKSRRAAAAQQQMDPKPAGAGARINPGGGDGHTQLDENLDQHDRDSQRSSSATHSRHRQWRPSLHSIAEVSS</sequence>
<evidence type="ECO:0000256" key="1">
    <source>
        <dbReference type="SAM" id="MobiDB-lite"/>
    </source>
</evidence>
<protein>
    <submittedName>
        <fullName evidence="2">Uncharacterized protein</fullName>
    </submittedName>
</protein>
<dbReference type="Gramene" id="OB06G18140.1">
    <property type="protein sequence ID" value="OB06G18140.1"/>
    <property type="gene ID" value="OB06G18140"/>
</dbReference>
<feature type="compositionally biased region" description="Basic and acidic residues" evidence="1">
    <location>
        <begin position="67"/>
        <end position="81"/>
    </location>
</feature>
<evidence type="ECO:0000313" key="2">
    <source>
        <dbReference type="EnsemblPlants" id="OB06G18140.1"/>
    </source>
</evidence>
<reference evidence="2" key="1">
    <citation type="journal article" date="2013" name="Nat. Commun.">
        <title>Whole-genome sequencing of Oryza brachyantha reveals mechanisms underlying Oryza genome evolution.</title>
        <authorList>
            <person name="Chen J."/>
            <person name="Huang Q."/>
            <person name="Gao D."/>
            <person name="Wang J."/>
            <person name="Lang Y."/>
            <person name="Liu T."/>
            <person name="Li B."/>
            <person name="Bai Z."/>
            <person name="Luis Goicoechea J."/>
            <person name="Liang C."/>
            <person name="Chen C."/>
            <person name="Zhang W."/>
            <person name="Sun S."/>
            <person name="Liao Y."/>
            <person name="Zhang X."/>
            <person name="Yang L."/>
            <person name="Song C."/>
            <person name="Wang M."/>
            <person name="Shi J."/>
            <person name="Liu G."/>
            <person name="Liu J."/>
            <person name="Zhou H."/>
            <person name="Zhou W."/>
            <person name="Yu Q."/>
            <person name="An N."/>
            <person name="Chen Y."/>
            <person name="Cai Q."/>
            <person name="Wang B."/>
            <person name="Liu B."/>
            <person name="Min J."/>
            <person name="Huang Y."/>
            <person name="Wu H."/>
            <person name="Li Z."/>
            <person name="Zhang Y."/>
            <person name="Yin Y."/>
            <person name="Song W."/>
            <person name="Jiang J."/>
            <person name="Jackson S.A."/>
            <person name="Wing R.A."/>
            <person name="Wang J."/>
            <person name="Chen M."/>
        </authorList>
    </citation>
    <scope>NUCLEOTIDE SEQUENCE [LARGE SCALE GENOMIC DNA]</scope>
    <source>
        <strain evidence="2">cv. IRGC 101232</strain>
    </source>
</reference>
<dbReference type="EnsemblPlants" id="OB06G18140.1">
    <property type="protein sequence ID" value="OB06G18140.1"/>
    <property type="gene ID" value="OB06G18140"/>
</dbReference>
<reference evidence="2" key="2">
    <citation type="submission" date="2013-04" db="UniProtKB">
        <authorList>
            <consortium name="EnsemblPlants"/>
        </authorList>
    </citation>
    <scope>IDENTIFICATION</scope>
</reference>
<dbReference type="HOGENOM" id="CLU_191130_0_0_1"/>
<organism evidence="2">
    <name type="scientific">Oryza brachyantha</name>
    <name type="common">malo sina</name>
    <dbReference type="NCBI Taxonomy" id="4533"/>
    <lineage>
        <taxon>Eukaryota</taxon>
        <taxon>Viridiplantae</taxon>
        <taxon>Streptophyta</taxon>
        <taxon>Embryophyta</taxon>
        <taxon>Tracheophyta</taxon>
        <taxon>Spermatophyta</taxon>
        <taxon>Magnoliopsida</taxon>
        <taxon>Liliopsida</taxon>
        <taxon>Poales</taxon>
        <taxon>Poaceae</taxon>
        <taxon>BOP clade</taxon>
        <taxon>Oryzoideae</taxon>
        <taxon>Oryzeae</taxon>
        <taxon>Oryzinae</taxon>
        <taxon>Oryza</taxon>
    </lineage>
</organism>
<dbReference type="PANTHER" id="PTHR33413:SF6">
    <property type="entry name" value="OS06G0236300 PROTEIN"/>
    <property type="match status" value="1"/>
</dbReference>
<feature type="region of interest" description="Disordered" evidence="1">
    <location>
        <begin position="33"/>
        <end position="106"/>
    </location>
</feature>
<dbReference type="PANTHER" id="PTHR33413">
    <property type="entry name" value="EXPRESSED PROTEIN"/>
    <property type="match status" value="1"/>
</dbReference>
<dbReference type="OMA" id="GDGHTQL"/>
<keyword evidence="3" id="KW-1185">Reference proteome</keyword>
<evidence type="ECO:0000313" key="3">
    <source>
        <dbReference type="Proteomes" id="UP000006038"/>
    </source>
</evidence>